<comment type="caution">
    <text evidence="1">The sequence shown here is derived from an EMBL/GenBank/DDBJ whole genome shotgun (WGS) entry which is preliminary data.</text>
</comment>
<proteinExistence type="predicted"/>
<protein>
    <submittedName>
        <fullName evidence="1">Uncharacterized protein</fullName>
    </submittedName>
</protein>
<dbReference type="Proteomes" id="UP001592528">
    <property type="component" value="Unassembled WGS sequence"/>
</dbReference>
<keyword evidence="2" id="KW-1185">Reference proteome</keyword>
<evidence type="ECO:0000313" key="1">
    <source>
        <dbReference type="EMBL" id="MFC1401209.1"/>
    </source>
</evidence>
<accession>A0ABV6UID6</accession>
<dbReference type="RefSeq" id="WP_157623846.1">
    <property type="nucleotide sequence ID" value="NZ_JBHEZZ010000003.1"/>
</dbReference>
<reference evidence="1 2" key="1">
    <citation type="submission" date="2024-09" db="EMBL/GenBank/DDBJ databases">
        <authorList>
            <person name="Lee S.D."/>
        </authorList>
    </citation>
    <scope>NUCLEOTIDE SEQUENCE [LARGE SCALE GENOMIC DNA]</scope>
    <source>
        <strain evidence="1 2">N1-5</strain>
    </source>
</reference>
<organism evidence="1 2">
    <name type="scientific">Streptacidiphilus cavernicola</name>
    <dbReference type="NCBI Taxonomy" id="3342716"/>
    <lineage>
        <taxon>Bacteria</taxon>
        <taxon>Bacillati</taxon>
        <taxon>Actinomycetota</taxon>
        <taxon>Actinomycetes</taxon>
        <taxon>Kitasatosporales</taxon>
        <taxon>Streptomycetaceae</taxon>
        <taxon>Streptacidiphilus</taxon>
    </lineage>
</organism>
<evidence type="ECO:0000313" key="2">
    <source>
        <dbReference type="Proteomes" id="UP001592528"/>
    </source>
</evidence>
<gene>
    <name evidence="1" type="ORF">ACEZDJ_07905</name>
</gene>
<sequence>MPVLTDMFEDTEVICGVVDRELDNSDDLPAYGVELHETAATCMCTIYDPTLT</sequence>
<name>A0ABV6UID6_9ACTN</name>
<dbReference type="EMBL" id="JBHEZZ010000003">
    <property type="protein sequence ID" value="MFC1401209.1"/>
    <property type="molecule type" value="Genomic_DNA"/>
</dbReference>